<gene>
    <name evidence="1" type="ORF">TGEB3V08_LOCUS2076</name>
</gene>
<dbReference type="EMBL" id="OE839625">
    <property type="protein sequence ID" value="CAD7587942.1"/>
    <property type="molecule type" value="Genomic_DNA"/>
</dbReference>
<reference evidence="1" key="1">
    <citation type="submission" date="2020-11" db="EMBL/GenBank/DDBJ databases">
        <authorList>
            <person name="Tran Van P."/>
        </authorList>
    </citation>
    <scope>NUCLEOTIDE SEQUENCE</scope>
</reference>
<evidence type="ECO:0000313" key="1">
    <source>
        <dbReference type="EMBL" id="CAD7587942.1"/>
    </source>
</evidence>
<organism evidence="1">
    <name type="scientific">Timema genevievae</name>
    <name type="common">Walking stick</name>
    <dbReference type="NCBI Taxonomy" id="629358"/>
    <lineage>
        <taxon>Eukaryota</taxon>
        <taxon>Metazoa</taxon>
        <taxon>Ecdysozoa</taxon>
        <taxon>Arthropoda</taxon>
        <taxon>Hexapoda</taxon>
        <taxon>Insecta</taxon>
        <taxon>Pterygota</taxon>
        <taxon>Neoptera</taxon>
        <taxon>Polyneoptera</taxon>
        <taxon>Phasmatodea</taxon>
        <taxon>Timematodea</taxon>
        <taxon>Timematoidea</taxon>
        <taxon>Timematidae</taxon>
        <taxon>Timema</taxon>
    </lineage>
</organism>
<sequence>MQQAGFWRSSYEGLYRSYLSDLTSCGGLYRSYLSDLTSWGGLYRSYLSNLMQKAQYYCWTSQRSHWSFVQLELNKLRTVFTSRIGVNTASDYTDDIPSSFKVSIDFQGDPS</sequence>
<accession>A0A7R9JRD2</accession>
<name>A0A7R9JRD2_TIMGE</name>
<dbReference type="AlphaFoldDB" id="A0A7R9JRD2"/>
<proteinExistence type="predicted"/>
<protein>
    <submittedName>
        <fullName evidence="1">Uncharacterized protein</fullName>
    </submittedName>
</protein>